<feature type="domain" description="SLH" evidence="1">
    <location>
        <begin position="306"/>
        <end position="369"/>
    </location>
</feature>
<dbReference type="RefSeq" id="WP_027845633.1">
    <property type="nucleotide sequence ID" value="NZ_LMTZ01000107.1"/>
</dbReference>
<dbReference type="PANTHER" id="PTHR43308">
    <property type="entry name" value="OUTER MEMBRANE PROTEIN ALPHA-RELATED"/>
    <property type="match status" value="1"/>
</dbReference>
<dbReference type="InterPro" id="IPR022441">
    <property type="entry name" value="Para_beta_helix_rpt-2"/>
</dbReference>
<dbReference type="Pfam" id="PF07602">
    <property type="entry name" value="DUF1565"/>
    <property type="match status" value="1"/>
</dbReference>
<gene>
    <name evidence="2" type="ORF">BC008_41965</name>
</gene>
<dbReference type="Proteomes" id="UP000053372">
    <property type="component" value="Unassembled WGS sequence"/>
</dbReference>
<dbReference type="InterPro" id="IPR006626">
    <property type="entry name" value="PbH1"/>
</dbReference>
<dbReference type="InterPro" id="IPR012334">
    <property type="entry name" value="Pectin_lyas_fold"/>
</dbReference>
<feature type="domain" description="SLH" evidence="1">
    <location>
        <begin position="562"/>
        <end position="625"/>
    </location>
</feature>
<feature type="domain" description="SLH" evidence="1">
    <location>
        <begin position="370"/>
        <end position="429"/>
    </location>
</feature>
<dbReference type="SMART" id="SM00710">
    <property type="entry name" value="PbH1"/>
    <property type="match status" value="6"/>
</dbReference>
<evidence type="ECO:0000259" key="1">
    <source>
        <dbReference type="PROSITE" id="PS51272"/>
    </source>
</evidence>
<dbReference type="PROSITE" id="PS51272">
    <property type="entry name" value="SLH"/>
    <property type="match status" value="6"/>
</dbReference>
<reference evidence="2 3" key="1">
    <citation type="journal article" date="2015" name="Genome Announc.">
        <title>Draft Genome of the Euendolithic (true boring) Cyanobacterium Mastigocoleus testarum strain BC008.</title>
        <authorList>
            <person name="Guida B.S."/>
            <person name="Garcia-Pichel F."/>
        </authorList>
    </citation>
    <scope>NUCLEOTIDE SEQUENCE [LARGE SCALE GENOMIC DNA]</scope>
    <source>
        <strain evidence="2 3">BC008</strain>
    </source>
</reference>
<dbReference type="SUPFAM" id="SSF51126">
    <property type="entry name" value="Pectin lyase-like"/>
    <property type="match status" value="1"/>
</dbReference>
<dbReference type="Pfam" id="PF00395">
    <property type="entry name" value="SLH"/>
    <property type="match status" value="6"/>
</dbReference>
<proteinExistence type="predicted"/>
<dbReference type="InterPro" id="IPR011050">
    <property type="entry name" value="Pectin_lyase_fold/virulence"/>
</dbReference>
<dbReference type="OrthoDB" id="9759810at2"/>
<comment type="caution">
    <text evidence="2">The sequence shown here is derived from an EMBL/GenBank/DDBJ whole genome shotgun (WGS) entry which is preliminary data.</text>
</comment>
<feature type="domain" description="SLH" evidence="1">
    <location>
        <begin position="626"/>
        <end position="689"/>
    </location>
</feature>
<dbReference type="PANTHER" id="PTHR43308:SF5">
    <property type="entry name" value="S-LAYER PROTEIN _ PEPTIDOGLYCAN ENDO-BETA-N-ACETYLGLUCOSAMINIDASE"/>
    <property type="match status" value="1"/>
</dbReference>
<feature type="domain" description="SLH" evidence="1">
    <location>
        <begin position="430"/>
        <end position="493"/>
    </location>
</feature>
<keyword evidence="3" id="KW-1185">Reference proteome</keyword>
<protein>
    <recommendedName>
        <fullName evidence="1">SLH domain-containing protein</fullName>
    </recommendedName>
</protein>
<dbReference type="Gene3D" id="3.30.1910.20">
    <property type="entry name" value="asparaginyl-tRNA synthetase, N-terminal domain"/>
    <property type="match status" value="1"/>
</dbReference>
<dbReference type="InterPro" id="IPR001119">
    <property type="entry name" value="SLH_dom"/>
</dbReference>
<evidence type="ECO:0000313" key="3">
    <source>
        <dbReference type="Proteomes" id="UP000053372"/>
    </source>
</evidence>
<dbReference type="InterPro" id="IPR011459">
    <property type="entry name" value="DUF1565"/>
</dbReference>
<accession>A0A0V7ZLK5</accession>
<name>A0A0V7ZLK5_9CYAN</name>
<dbReference type="AlphaFoldDB" id="A0A0V7ZLK5"/>
<feature type="domain" description="SLH" evidence="1">
    <location>
        <begin position="502"/>
        <end position="561"/>
    </location>
</feature>
<evidence type="ECO:0000313" key="2">
    <source>
        <dbReference type="EMBL" id="KST65498.1"/>
    </source>
</evidence>
<dbReference type="Gene3D" id="2.160.20.10">
    <property type="entry name" value="Single-stranded right-handed beta-helix, Pectin lyase-like"/>
    <property type="match status" value="1"/>
</dbReference>
<dbReference type="NCBIfam" id="TIGR03804">
    <property type="entry name" value="para_beta_helix"/>
    <property type="match status" value="1"/>
</dbReference>
<dbReference type="EMBL" id="LMTZ01000107">
    <property type="protein sequence ID" value="KST65498.1"/>
    <property type="molecule type" value="Genomic_DNA"/>
</dbReference>
<dbReference type="InterPro" id="IPR051465">
    <property type="entry name" value="Cell_Envelope_Struct_Comp"/>
</dbReference>
<sequence>MENYKLVTTVYVNPTKGNDANTGSKLAPFKSLTRALKTINITLSPTIIHLASGLYSTNSGEIFPLQVPKGVILIGKEATKGKGIVISGSGKYRSPSFGLQQVAMVLLDDASLMGITITNNQNRGTGIWIESSIPQITNCTLKNCGREGIFICGNAKPLIVDSTFIGNGGAGLLMAGNSKGEIWRNVAQRNKLGIVISDFAAPLIAKNTSSNNQIGIALSRQARPVLRHNSLKANTLGGLRVNDHSTPDLGHPDDAAGNIFRDNRHFDVHNNTSTKLISAGNELNPTQIKGVVDFIAVTTQTAQANLSHSTLNDLGGHWANTFIEALITKGIISGFPDGSFRPEAPITRAQFATIIAKTFHLPIIRNVKNFIDIQPGFWGADAISRAAGMGFISGFPDGTFRPEKNLSKIHAILALTNGLKFKGGNPNILQVYQDRAQIPSYATNAIALATQKRLVVNYPEASLLEPQRDITRAEVVAIAYQALVASNQEEPIISPYIVNPNINMPSFSDLRGHWAENFIRALVSMGLTSGFQNGTYRPNKLMNRAQYAASIAAAFEPAVKVRAPQFSDVPKNFWAYRQIQIAASSGFVSGFNDRTFRPHENVGRLQVIVSLVNGLNLSATSEDVLEHYTDIEEVPVYAQRPVYIATQRQIMINYPDPKKIQPYRKATRGEIAAMIYQALVAVGRAPAIDSPYISNLYNSSSRQLTR</sequence>
<organism evidence="2 3">
    <name type="scientific">Mastigocoleus testarum BC008</name>
    <dbReference type="NCBI Taxonomy" id="371196"/>
    <lineage>
        <taxon>Bacteria</taxon>
        <taxon>Bacillati</taxon>
        <taxon>Cyanobacteriota</taxon>
        <taxon>Cyanophyceae</taxon>
        <taxon>Nostocales</taxon>
        <taxon>Hapalosiphonaceae</taxon>
        <taxon>Mastigocoleus</taxon>
    </lineage>
</organism>